<evidence type="ECO:0000256" key="5">
    <source>
        <dbReference type="SAM" id="SignalP"/>
    </source>
</evidence>
<feature type="chain" id="PRO_5014461724" evidence="5">
    <location>
        <begin position="31"/>
        <end position="209"/>
    </location>
</feature>
<feature type="binding site" evidence="3">
    <location>
        <position position="82"/>
    </location>
    <ligand>
        <name>Cu cation</name>
        <dbReference type="ChEBI" id="CHEBI:23378"/>
    </ligand>
</feature>
<feature type="binding site" evidence="3">
    <location>
        <position position="174"/>
    </location>
    <ligand>
        <name>Cu cation</name>
        <dbReference type="ChEBI" id="CHEBI:23378"/>
    </ligand>
</feature>
<organism evidence="7 8">
    <name type="scientific">Novosphingobium guangzhouense</name>
    <dbReference type="NCBI Taxonomy" id="1850347"/>
    <lineage>
        <taxon>Bacteria</taxon>
        <taxon>Pseudomonadati</taxon>
        <taxon>Pseudomonadota</taxon>
        <taxon>Alphaproteobacteria</taxon>
        <taxon>Sphingomonadales</taxon>
        <taxon>Sphingomonadaceae</taxon>
        <taxon>Novosphingobium</taxon>
    </lineage>
</organism>
<evidence type="ECO:0000313" key="8">
    <source>
        <dbReference type="Proteomes" id="UP000236327"/>
    </source>
</evidence>
<dbReference type="FunFam" id="3.40.30.10:FF:000013">
    <property type="entry name" value="Blast:Protein SCO1 homolog, mitochondrial"/>
    <property type="match status" value="1"/>
</dbReference>
<evidence type="ECO:0000256" key="4">
    <source>
        <dbReference type="PIRSR" id="PIRSR603782-2"/>
    </source>
</evidence>
<dbReference type="Pfam" id="PF02630">
    <property type="entry name" value="SCO1-SenC"/>
    <property type="match status" value="1"/>
</dbReference>
<keyword evidence="4" id="KW-1015">Disulfide bond</keyword>
<evidence type="ECO:0000256" key="2">
    <source>
        <dbReference type="ARBA" id="ARBA00023008"/>
    </source>
</evidence>
<feature type="domain" description="Thioredoxin" evidence="6">
    <location>
        <begin position="44"/>
        <end position="209"/>
    </location>
</feature>
<dbReference type="Gene3D" id="3.40.30.10">
    <property type="entry name" value="Glutaredoxin"/>
    <property type="match status" value="1"/>
</dbReference>
<reference evidence="7 8" key="1">
    <citation type="submission" date="2016-05" db="EMBL/GenBank/DDBJ databases">
        <title>Complete genome sequence of Novosphingobium guangzhouense SA925(T).</title>
        <authorList>
            <person name="Sha S."/>
        </authorList>
    </citation>
    <scope>NUCLEOTIDE SEQUENCE [LARGE SCALE GENOMIC DNA]</scope>
    <source>
        <strain evidence="7 8">SA925</strain>
    </source>
</reference>
<gene>
    <name evidence="7" type="ORF">A8V01_23900</name>
</gene>
<dbReference type="InterPro" id="IPR036249">
    <property type="entry name" value="Thioredoxin-like_sf"/>
</dbReference>
<dbReference type="PANTHER" id="PTHR12151:SF25">
    <property type="entry name" value="LINALOOL DEHYDRATASE_ISOMERASE DOMAIN-CONTAINING PROTEIN"/>
    <property type="match status" value="1"/>
</dbReference>
<feature type="disulfide bond" description="Redox-active" evidence="4">
    <location>
        <begin position="82"/>
        <end position="86"/>
    </location>
</feature>
<dbReference type="Proteomes" id="UP000236327">
    <property type="component" value="Unassembled WGS sequence"/>
</dbReference>
<dbReference type="SUPFAM" id="SSF52833">
    <property type="entry name" value="Thioredoxin-like"/>
    <property type="match status" value="1"/>
</dbReference>
<comment type="similarity">
    <text evidence="1">Belongs to the SCO1/2 family.</text>
</comment>
<dbReference type="PROSITE" id="PS51352">
    <property type="entry name" value="THIOREDOXIN_2"/>
    <property type="match status" value="1"/>
</dbReference>
<evidence type="ECO:0000259" key="6">
    <source>
        <dbReference type="PROSITE" id="PS51352"/>
    </source>
</evidence>
<comment type="caution">
    <text evidence="7">The sequence shown here is derived from an EMBL/GenBank/DDBJ whole genome shotgun (WGS) entry which is preliminary data.</text>
</comment>
<dbReference type="AlphaFoldDB" id="A0A2K2FXJ7"/>
<dbReference type="OrthoDB" id="9790194at2"/>
<keyword evidence="5" id="KW-0732">Signal</keyword>
<accession>A0A2K2FXJ7</accession>
<dbReference type="CDD" id="cd02968">
    <property type="entry name" value="SCO"/>
    <property type="match status" value="1"/>
</dbReference>
<dbReference type="GO" id="GO:0046872">
    <property type="term" value="F:metal ion binding"/>
    <property type="evidence" value="ECO:0007669"/>
    <property type="project" value="UniProtKB-KW"/>
</dbReference>
<proteinExistence type="inferred from homology"/>
<feature type="binding site" evidence="3">
    <location>
        <position position="86"/>
    </location>
    <ligand>
        <name>Cu cation</name>
        <dbReference type="ChEBI" id="CHEBI:23378"/>
    </ligand>
</feature>
<keyword evidence="3" id="KW-0479">Metal-binding</keyword>
<keyword evidence="2 3" id="KW-0186">Copper</keyword>
<dbReference type="PANTHER" id="PTHR12151">
    <property type="entry name" value="ELECTRON TRANSPORT PROTIN SCO1/SENC FAMILY MEMBER"/>
    <property type="match status" value="1"/>
</dbReference>
<evidence type="ECO:0000313" key="7">
    <source>
        <dbReference type="EMBL" id="PNU03516.1"/>
    </source>
</evidence>
<keyword evidence="8" id="KW-1185">Reference proteome</keyword>
<sequence>MSVGAMTYLARRLAPLALVLLAGLSLTACSQQPANGSGGERPPLEGAAIGGPFTLVDKDNKPVTWDSFKGRWRIVYFGYTFCPDVCPLDMQETMRGFAEFAKREPAKAAKVQPIFITVDPARDTPEIVGQWTSAFGPQLLGLTGTPQQIESAAKAFAIYYKKGADTPGGYLMDHVRITYLFDPDGKPVAMLPSDQGRKAVEAELEKWVK</sequence>
<dbReference type="InterPro" id="IPR013766">
    <property type="entry name" value="Thioredoxin_domain"/>
</dbReference>
<protein>
    <submittedName>
        <fullName evidence="7">Electron transporter</fullName>
    </submittedName>
</protein>
<dbReference type="InterPro" id="IPR003782">
    <property type="entry name" value="SCO1/SenC"/>
</dbReference>
<name>A0A2K2FXJ7_9SPHN</name>
<dbReference type="EMBL" id="LYMM01000050">
    <property type="protein sequence ID" value="PNU03516.1"/>
    <property type="molecule type" value="Genomic_DNA"/>
</dbReference>
<feature type="signal peptide" evidence="5">
    <location>
        <begin position="1"/>
        <end position="30"/>
    </location>
</feature>
<evidence type="ECO:0000256" key="1">
    <source>
        <dbReference type="ARBA" id="ARBA00010996"/>
    </source>
</evidence>
<evidence type="ECO:0000256" key="3">
    <source>
        <dbReference type="PIRSR" id="PIRSR603782-1"/>
    </source>
</evidence>